<proteinExistence type="predicted"/>
<evidence type="ECO:0000313" key="1">
    <source>
        <dbReference type="EMBL" id="CRZ23146.1"/>
    </source>
</evidence>
<dbReference type="AlphaFoldDB" id="A0A1I9GCC9"/>
<gene>
    <name evidence="1" type="primary">Bm1195</name>
    <name evidence="1" type="ORF">BM_Bm1195</name>
</gene>
<name>A0A1I9GCC9_BRUMA</name>
<organism evidence="1">
    <name type="scientific">Brugia malayi</name>
    <name type="common">Filarial nematode worm</name>
    <dbReference type="NCBI Taxonomy" id="6279"/>
    <lineage>
        <taxon>Eukaryota</taxon>
        <taxon>Metazoa</taxon>
        <taxon>Ecdysozoa</taxon>
        <taxon>Nematoda</taxon>
        <taxon>Chromadorea</taxon>
        <taxon>Rhabditida</taxon>
        <taxon>Spirurina</taxon>
        <taxon>Spiruromorpha</taxon>
        <taxon>Filarioidea</taxon>
        <taxon>Onchocercidae</taxon>
        <taxon>Brugia</taxon>
    </lineage>
</organism>
<protein>
    <submittedName>
        <fullName evidence="1">Bm1195</fullName>
    </submittedName>
</protein>
<dbReference type="EMBL" id="LN856817">
    <property type="protein sequence ID" value="CRZ23146.1"/>
    <property type="molecule type" value="Genomic_DNA"/>
</dbReference>
<reference evidence="1" key="1">
    <citation type="journal article" date="2007" name="Science">
        <title>Draft genome of the filarial nematode parasite Brugia malayi.</title>
        <authorList>
            <person name="Ghedin E."/>
            <person name="Wang S."/>
            <person name="Spiro D."/>
            <person name="Caler E."/>
            <person name="Zhao Q."/>
            <person name="Crabtree J."/>
            <person name="Allen J.E."/>
            <person name="Delcher A.L."/>
            <person name="Guiliano D.B."/>
            <person name="Miranda-Saavedra D."/>
            <person name="Angiuoli S.V."/>
            <person name="Creasy T."/>
            <person name="Amedeo P."/>
            <person name="Haas B."/>
            <person name="El-Sayed N.M."/>
            <person name="Wortman J.R."/>
            <person name="Feldblyum T."/>
            <person name="Tallon L."/>
            <person name="Schatz M."/>
            <person name="Shumway M."/>
            <person name="Koo H."/>
            <person name="Salzberg S.L."/>
            <person name="Schobel S."/>
            <person name="Pertea M."/>
            <person name="Pop M."/>
            <person name="White O."/>
            <person name="Barton G.J."/>
            <person name="Carlow C.K."/>
            <person name="Crawford M.J."/>
            <person name="Daub J."/>
            <person name="Dimmic M.W."/>
            <person name="Estes C.F."/>
            <person name="Foster J.M."/>
            <person name="Ganatra M."/>
            <person name="Gregory W.F."/>
            <person name="Johnson N.M."/>
            <person name="Jin J."/>
            <person name="Komuniecki R."/>
            <person name="Korf I."/>
            <person name="Kumar S."/>
            <person name="Laney S."/>
            <person name="Li B.W."/>
            <person name="Li W."/>
            <person name="Lindblom T.H."/>
            <person name="Lustigman S."/>
            <person name="Ma D."/>
            <person name="Maina C.V."/>
            <person name="Martin D.M."/>
            <person name="McCarter J.P."/>
            <person name="McReynolds L."/>
            <person name="Mitreva M."/>
            <person name="Nutman T.B."/>
            <person name="Parkinson J."/>
            <person name="Peregrin-Alvarez J.M."/>
            <person name="Poole C."/>
            <person name="Ren Q."/>
            <person name="Saunders L."/>
            <person name="Sluder A.E."/>
            <person name="Smith K."/>
            <person name="Stanke M."/>
            <person name="Unnasch T.R."/>
            <person name="Ware J."/>
            <person name="Wei A.D."/>
            <person name="Weil G."/>
            <person name="Williams D.J."/>
            <person name="Zhang Y."/>
            <person name="Williams S.A."/>
            <person name="Fraser-Liggett C."/>
            <person name="Slatko B."/>
            <person name="Blaxter M.L."/>
            <person name="Scott A.L."/>
        </authorList>
    </citation>
    <scope>NUCLEOTIDE SEQUENCE</scope>
    <source>
        <strain evidence="1">FR3</strain>
    </source>
</reference>
<sequence>MTNKRTKLLHAGIYLSGGRVSRFHCQLVIVSEVGCI</sequence>
<reference evidence="1" key="2">
    <citation type="submission" date="2012-12" db="EMBL/GenBank/DDBJ databases">
        <authorList>
            <consortium name="WormBase Consortium"/>
            <person name="Ghedin E."/>
            <person name="Paulini M."/>
        </authorList>
    </citation>
    <scope>NUCLEOTIDE SEQUENCE</scope>
    <source>
        <strain evidence="1">FR3</strain>
    </source>
</reference>
<accession>A0A1I9GCC9</accession>